<dbReference type="Gene3D" id="2.60.40.1190">
    <property type="match status" value="1"/>
</dbReference>
<keyword evidence="2" id="KW-0604">Photosystem II</keyword>
<dbReference type="AlphaFoldDB" id="A0A5C5WIQ0"/>
<dbReference type="GO" id="GO:0009523">
    <property type="term" value="C:photosystem II"/>
    <property type="evidence" value="ECO:0007669"/>
    <property type="project" value="UniProtKB-KW"/>
</dbReference>
<dbReference type="EMBL" id="SIHI01000017">
    <property type="protein sequence ID" value="TWT49903.1"/>
    <property type="molecule type" value="Genomic_DNA"/>
</dbReference>
<dbReference type="SUPFAM" id="SSF110296">
    <property type="entry name" value="Oligoxyloglucan reducing end-specific cellobiohydrolase"/>
    <property type="match status" value="1"/>
</dbReference>
<dbReference type="SUPFAM" id="SSF49344">
    <property type="entry name" value="CBD9-like"/>
    <property type="match status" value="1"/>
</dbReference>
<feature type="domain" description="Photosynthesis system II assembly factor Ycf48/Hcf136-like" evidence="3">
    <location>
        <begin position="234"/>
        <end position="313"/>
    </location>
</feature>
<dbReference type="CDD" id="cd15482">
    <property type="entry name" value="Sialidase_non-viral"/>
    <property type="match status" value="1"/>
</dbReference>
<dbReference type="GO" id="GO:0015979">
    <property type="term" value="P:photosynthesis"/>
    <property type="evidence" value="ECO:0007669"/>
    <property type="project" value="UniProtKB-KW"/>
</dbReference>
<sequence>MAQDMDVAWPSRLTGTLLGVVIHFVCVANAQLPAQYTLSPTKEQIHPMQDDASLNEVKFVGEKNGWAVGDRGTVWKSTDGGQSWNLIPTVADVSDYSFQSVCFLTDQVGWIAGGTIDPVSGQTRGLVLKTQDGGKSWSIVASQQLNYVNTIRFFDFDHGIVVGERSIDAPAGIFATEDSGQNWTAVNATSNARWNDGAFFDMRNGLVVGPLGQQSILANGTLTFGNATSSHLQSLNDINIDSNGNAWLAGDGGLVLSSSNRGVSWEIPESDLPREFKKFTDFQGVAQLDSKIWIVGSPGSVVWHSPDAGKSWTPQATNDTTPLTSVHFVNETDGVAVGVLGRISRTTDGGETWYPVRGADRRVASWSIHAYTSRTPIEFLNRWSGESGYRTATTILTRSDVGPDAHADDFSNLRLKHAVLKSGGNTSEIQWSLPLEIPGLKSSQPDLIKEWTSIHDQQLPQIVLGSLVARIRTYRPDMILLDEAPKEDATTELLQNAIMTAIQQAADPSRYPEHRLAGLPVWQVKKVVMQRAPGSQGHFTQDAFEVLPNLGTTLDIASANAKSLLETTRTSQPHPVSYDVIWSASDSGNSRSSLFGDLQIPIGTAARRELPAVRKEIVDELIAQSQHRRHISSVSQHAIQSETSGGQLIGQLGSMMRPLTKEQAARQLADLALEFRRNGEWDLAEQVYAQLLQDYSSEPCARQSILWLIPFWTSSELGWQRLKSISAEDVTASTDRSIFRANFQYLSELSERLTTPESIEEDLTLLQNPSTQTSQPRVPTIGNSPMAVLGNSDRGRQDQMRQVRWQELAGTVSEAAIQSSPQLNSVDDLQFTLAALYRKTSKNKKADAIYNRYLQRLNPDDPWYVAAQGEASLLKRGAISPKPMLNCKLTSFPPVLDGDLTDACWSEAMEVPLDSSHEAEAFIGTEGQSRGRPRSSQLRPIAFFSHDEEYFYFAIRIPKHPEIPYAETQSAGRPRDGSLERFDRISIQIDTDRDYSTFYEFEVDQRGWTRERCWEDLGFDPNWFVATSQDSESWSVEAAIPLEELAPPELTFGQTWAVGVTRIVPAKQVQTWTGAGGEIPLAPRFGLMNLISAPVTN</sequence>
<accession>A0A5C5WIQ0</accession>
<organism evidence="4 5">
    <name type="scientific">Thalassoglobus neptunius</name>
    <dbReference type="NCBI Taxonomy" id="1938619"/>
    <lineage>
        <taxon>Bacteria</taxon>
        <taxon>Pseudomonadati</taxon>
        <taxon>Planctomycetota</taxon>
        <taxon>Planctomycetia</taxon>
        <taxon>Planctomycetales</taxon>
        <taxon>Planctomycetaceae</taxon>
        <taxon>Thalassoglobus</taxon>
    </lineage>
</organism>
<dbReference type="InterPro" id="IPR028203">
    <property type="entry name" value="PSII_CF48-like_dom"/>
</dbReference>
<keyword evidence="1" id="KW-0602">Photosynthesis</keyword>
<dbReference type="PANTHER" id="PTHR47199">
    <property type="entry name" value="PHOTOSYSTEM II STABILITY/ASSEMBLY FACTOR HCF136, CHLOROPLASTIC"/>
    <property type="match status" value="1"/>
</dbReference>
<proteinExistence type="predicted"/>
<protein>
    <submittedName>
        <fullName evidence="4">Ycf48-like protein</fullName>
    </submittedName>
</protein>
<name>A0A5C5WIQ0_9PLAN</name>
<dbReference type="Gene3D" id="2.130.10.10">
    <property type="entry name" value="YVTN repeat-like/Quinoprotein amine dehydrogenase"/>
    <property type="match status" value="2"/>
</dbReference>
<dbReference type="RefSeq" id="WP_146511276.1">
    <property type="nucleotide sequence ID" value="NZ_SIHI01000017.1"/>
</dbReference>
<dbReference type="InterPro" id="IPR015943">
    <property type="entry name" value="WD40/YVTN_repeat-like_dom_sf"/>
</dbReference>
<dbReference type="Proteomes" id="UP000317243">
    <property type="component" value="Unassembled WGS sequence"/>
</dbReference>
<evidence type="ECO:0000256" key="1">
    <source>
        <dbReference type="ARBA" id="ARBA00022531"/>
    </source>
</evidence>
<dbReference type="Pfam" id="PF14870">
    <property type="entry name" value="PSII_BNR"/>
    <property type="match status" value="2"/>
</dbReference>
<comment type="caution">
    <text evidence="4">The sequence shown here is derived from an EMBL/GenBank/DDBJ whole genome shotgun (WGS) entry which is preliminary data.</text>
</comment>
<gene>
    <name evidence="4" type="ORF">KOR42_38550</name>
</gene>
<dbReference type="PANTHER" id="PTHR47199:SF2">
    <property type="entry name" value="PHOTOSYSTEM II STABILITY_ASSEMBLY FACTOR HCF136, CHLOROPLASTIC"/>
    <property type="match status" value="1"/>
</dbReference>
<reference evidence="4 5" key="1">
    <citation type="submission" date="2019-02" db="EMBL/GenBank/DDBJ databases">
        <title>Deep-cultivation of Planctomycetes and their phenomic and genomic characterization uncovers novel biology.</title>
        <authorList>
            <person name="Wiegand S."/>
            <person name="Jogler M."/>
            <person name="Boedeker C."/>
            <person name="Pinto D."/>
            <person name="Vollmers J."/>
            <person name="Rivas-Marin E."/>
            <person name="Kohn T."/>
            <person name="Peeters S.H."/>
            <person name="Heuer A."/>
            <person name="Rast P."/>
            <person name="Oberbeckmann S."/>
            <person name="Bunk B."/>
            <person name="Jeske O."/>
            <person name="Meyerdierks A."/>
            <person name="Storesund J.E."/>
            <person name="Kallscheuer N."/>
            <person name="Luecker S."/>
            <person name="Lage O.M."/>
            <person name="Pohl T."/>
            <person name="Merkel B.J."/>
            <person name="Hornburger P."/>
            <person name="Mueller R.-W."/>
            <person name="Bruemmer F."/>
            <person name="Labrenz M."/>
            <person name="Spormann A.M."/>
            <person name="Op Den Camp H."/>
            <person name="Overmann J."/>
            <person name="Amann R."/>
            <person name="Jetten M.S.M."/>
            <person name="Mascher T."/>
            <person name="Medema M.H."/>
            <person name="Devos D.P."/>
            <person name="Kaster A.-K."/>
            <person name="Ovreas L."/>
            <person name="Rohde M."/>
            <person name="Galperin M.Y."/>
            <person name="Jogler C."/>
        </authorList>
    </citation>
    <scope>NUCLEOTIDE SEQUENCE [LARGE SCALE GENOMIC DNA]</scope>
    <source>
        <strain evidence="4 5">KOR42</strain>
    </source>
</reference>
<evidence type="ECO:0000313" key="5">
    <source>
        <dbReference type="Proteomes" id="UP000317243"/>
    </source>
</evidence>
<evidence type="ECO:0000256" key="2">
    <source>
        <dbReference type="ARBA" id="ARBA00023276"/>
    </source>
</evidence>
<dbReference type="OrthoDB" id="226401at2"/>
<keyword evidence="5" id="KW-1185">Reference proteome</keyword>
<feature type="domain" description="Photosynthesis system II assembly factor Ycf48/Hcf136-like" evidence="3">
    <location>
        <begin position="50"/>
        <end position="187"/>
    </location>
</feature>
<evidence type="ECO:0000259" key="3">
    <source>
        <dbReference type="Pfam" id="PF14870"/>
    </source>
</evidence>
<evidence type="ECO:0000313" key="4">
    <source>
        <dbReference type="EMBL" id="TWT49903.1"/>
    </source>
</evidence>